<feature type="transmembrane region" description="Helical" evidence="4">
    <location>
        <begin position="326"/>
        <end position="349"/>
    </location>
</feature>
<dbReference type="EMBL" id="JAFIQS010000001">
    <property type="protein sequence ID" value="KAG5174882.1"/>
    <property type="molecule type" value="Genomic_DNA"/>
</dbReference>
<gene>
    <name evidence="5" type="ORF">JR316_001551</name>
</gene>
<dbReference type="Pfam" id="PF07690">
    <property type="entry name" value="MFS_1"/>
    <property type="match status" value="1"/>
</dbReference>
<feature type="transmembrane region" description="Helical" evidence="4">
    <location>
        <begin position="131"/>
        <end position="149"/>
    </location>
</feature>
<evidence type="ECO:0000256" key="3">
    <source>
        <dbReference type="SAM" id="MobiDB-lite"/>
    </source>
</evidence>
<evidence type="ECO:0000256" key="4">
    <source>
        <dbReference type="SAM" id="Phobius"/>
    </source>
</evidence>
<reference evidence="5" key="1">
    <citation type="submission" date="2021-02" db="EMBL/GenBank/DDBJ databases">
        <title>Psilocybe cubensis genome.</title>
        <authorList>
            <person name="Mckernan K.J."/>
            <person name="Crawford S."/>
            <person name="Trippe A."/>
            <person name="Kane L.T."/>
            <person name="Mclaughlin S."/>
        </authorList>
    </citation>
    <scope>NUCLEOTIDE SEQUENCE [LARGE SCALE GENOMIC DNA]</scope>
    <source>
        <strain evidence="5">MGC-MH-2018</strain>
    </source>
</reference>
<comment type="subcellular location">
    <subcellularLocation>
        <location evidence="1">Membrane</location>
        <topology evidence="1">Multi-pass membrane protein</topology>
    </subcellularLocation>
</comment>
<feature type="transmembrane region" description="Helical" evidence="4">
    <location>
        <begin position="391"/>
        <end position="413"/>
    </location>
</feature>
<dbReference type="GO" id="GO:0016020">
    <property type="term" value="C:membrane"/>
    <property type="evidence" value="ECO:0007669"/>
    <property type="project" value="UniProtKB-SubCell"/>
</dbReference>
<feature type="transmembrane region" description="Helical" evidence="4">
    <location>
        <begin position="61"/>
        <end position="82"/>
    </location>
</feature>
<protein>
    <submittedName>
        <fullName evidence="5">Uncharacterized protein</fullName>
    </submittedName>
</protein>
<dbReference type="InterPro" id="IPR050327">
    <property type="entry name" value="Proton-linked_MCT"/>
</dbReference>
<dbReference type="PANTHER" id="PTHR11360:SF234">
    <property type="entry name" value="MFS-TYPE TRANSPORTER DBAD-RELATED"/>
    <property type="match status" value="1"/>
</dbReference>
<dbReference type="InterPro" id="IPR011701">
    <property type="entry name" value="MFS"/>
</dbReference>
<feature type="transmembrane region" description="Helical" evidence="4">
    <location>
        <begin position="227"/>
        <end position="245"/>
    </location>
</feature>
<evidence type="ECO:0000256" key="2">
    <source>
        <dbReference type="ARBA" id="ARBA00006727"/>
    </source>
</evidence>
<feature type="transmembrane region" description="Helical" evidence="4">
    <location>
        <begin position="102"/>
        <end position="124"/>
    </location>
</feature>
<feature type="compositionally biased region" description="Polar residues" evidence="3">
    <location>
        <begin position="1"/>
        <end position="11"/>
    </location>
</feature>
<accession>A0A8H7Y9I5</accession>
<feature type="transmembrane region" description="Helical" evidence="4">
    <location>
        <begin position="355"/>
        <end position="379"/>
    </location>
</feature>
<keyword evidence="4" id="KW-0812">Transmembrane</keyword>
<keyword evidence="4" id="KW-1133">Transmembrane helix</keyword>
<feature type="compositionally biased region" description="Polar residues" evidence="3">
    <location>
        <begin position="18"/>
        <end position="29"/>
    </location>
</feature>
<keyword evidence="4" id="KW-0472">Membrane</keyword>
<feature type="region of interest" description="Disordered" evidence="3">
    <location>
        <begin position="1"/>
        <end position="29"/>
    </location>
</feature>
<feature type="transmembrane region" description="Helical" evidence="4">
    <location>
        <begin position="300"/>
        <end position="319"/>
    </location>
</feature>
<sequence>MASTGSVSMQGSEKEDTTSSLDNKASESVKSSRIHVQEVLNEYHINTTATSGAFPEGGYRAWCAVIGGFLIQFCCFGYINSFGVYQDFYVRRYLSAVSPSNIGWIGGVQICLTFSLGAITGRIFDRGYCKALMISCTLVYALSLFTLSLSHENSYYQVFLTNGIGLGTASGLTYTSSFALIGHYFSKRRSLAVGIVSSGSAIGAILHPILVNRLINGRVGFHNGVRISASINVALLIIATCILKTRLPPKTNQTFPVKKWMREPPYLAIMIACVFCFAGLFFPVFYLQLDAIKHGVPTHLAFYALSILNAASFFGRIIPSFLAPRFGVFNLGAIFTTVTGVLILCMAFMKDLTGTVLFAVFFGLCSGASVALTPSLLACTAKDMNEVGTRMGLYFGLGGILGLFATPISGALLTNEYHWVHAILFSGVSVRATFQSVLSQNVG</sequence>
<evidence type="ECO:0000256" key="1">
    <source>
        <dbReference type="ARBA" id="ARBA00004141"/>
    </source>
</evidence>
<dbReference type="Gene3D" id="1.20.1250.20">
    <property type="entry name" value="MFS general substrate transporter like domains"/>
    <property type="match status" value="2"/>
</dbReference>
<feature type="transmembrane region" description="Helical" evidence="4">
    <location>
        <begin position="193"/>
        <end position="215"/>
    </location>
</feature>
<dbReference type="InterPro" id="IPR036259">
    <property type="entry name" value="MFS_trans_sf"/>
</dbReference>
<evidence type="ECO:0000313" key="5">
    <source>
        <dbReference type="EMBL" id="KAG5174882.1"/>
    </source>
</evidence>
<name>A0A8H7Y9I5_PSICU</name>
<dbReference type="GO" id="GO:0022857">
    <property type="term" value="F:transmembrane transporter activity"/>
    <property type="evidence" value="ECO:0007669"/>
    <property type="project" value="InterPro"/>
</dbReference>
<dbReference type="AlphaFoldDB" id="A0A8H7Y9I5"/>
<dbReference type="PANTHER" id="PTHR11360">
    <property type="entry name" value="MONOCARBOXYLATE TRANSPORTER"/>
    <property type="match status" value="1"/>
</dbReference>
<feature type="transmembrane region" description="Helical" evidence="4">
    <location>
        <begin position="266"/>
        <end position="288"/>
    </location>
</feature>
<proteinExistence type="inferred from homology"/>
<comment type="caution">
    <text evidence="5">The sequence shown here is derived from an EMBL/GenBank/DDBJ whole genome shotgun (WGS) entry which is preliminary data.</text>
</comment>
<feature type="transmembrane region" description="Helical" evidence="4">
    <location>
        <begin position="155"/>
        <end position="181"/>
    </location>
</feature>
<organism evidence="5">
    <name type="scientific">Psilocybe cubensis</name>
    <name type="common">Psychedelic mushroom</name>
    <name type="synonym">Stropharia cubensis</name>
    <dbReference type="NCBI Taxonomy" id="181762"/>
    <lineage>
        <taxon>Eukaryota</taxon>
        <taxon>Fungi</taxon>
        <taxon>Dikarya</taxon>
        <taxon>Basidiomycota</taxon>
        <taxon>Agaricomycotina</taxon>
        <taxon>Agaricomycetes</taxon>
        <taxon>Agaricomycetidae</taxon>
        <taxon>Agaricales</taxon>
        <taxon>Agaricineae</taxon>
        <taxon>Strophariaceae</taxon>
        <taxon>Psilocybe</taxon>
    </lineage>
</organism>
<comment type="similarity">
    <text evidence="2">Belongs to the major facilitator superfamily. Monocarboxylate porter (TC 2.A.1.13) family.</text>
</comment>
<dbReference type="SUPFAM" id="SSF103473">
    <property type="entry name" value="MFS general substrate transporter"/>
    <property type="match status" value="1"/>
</dbReference>